<protein>
    <submittedName>
        <fullName evidence="1">Uncharacterized protein</fullName>
    </submittedName>
</protein>
<name>A0A5J4Q9D1_9ZZZZ</name>
<organism evidence="1">
    <name type="scientific">termite gut metagenome</name>
    <dbReference type="NCBI Taxonomy" id="433724"/>
    <lineage>
        <taxon>unclassified sequences</taxon>
        <taxon>metagenomes</taxon>
        <taxon>organismal metagenomes</taxon>
    </lineage>
</organism>
<dbReference type="EMBL" id="SNRY01004308">
    <property type="protein sequence ID" value="KAA6318082.1"/>
    <property type="molecule type" value="Genomic_DNA"/>
</dbReference>
<dbReference type="AlphaFoldDB" id="A0A5J4Q9D1"/>
<accession>A0A5J4Q9D1</accession>
<reference evidence="1" key="1">
    <citation type="submission" date="2019-03" db="EMBL/GenBank/DDBJ databases">
        <title>Single cell metagenomics reveals metabolic interactions within the superorganism composed of flagellate Streblomastix strix and complex community of Bacteroidetes bacteria on its surface.</title>
        <authorList>
            <person name="Treitli S.C."/>
            <person name="Kolisko M."/>
            <person name="Husnik F."/>
            <person name="Keeling P."/>
            <person name="Hampl V."/>
        </authorList>
    </citation>
    <scope>NUCLEOTIDE SEQUENCE</scope>
    <source>
        <strain evidence="1">STM</strain>
    </source>
</reference>
<gene>
    <name evidence="1" type="ORF">EZS27_031866</name>
</gene>
<feature type="non-terminal residue" evidence="1">
    <location>
        <position position="37"/>
    </location>
</feature>
<sequence length="37" mass="4016">MCGGSIIMKKDPIRVSIVMVKLLCRLGGIVSILQKTN</sequence>
<comment type="caution">
    <text evidence="1">The sequence shown here is derived from an EMBL/GenBank/DDBJ whole genome shotgun (WGS) entry which is preliminary data.</text>
</comment>
<evidence type="ECO:0000313" key="1">
    <source>
        <dbReference type="EMBL" id="KAA6318082.1"/>
    </source>
</evidence>
<proteinExistence type="predicted"/>